<feature type="transmembrane region" description="Helical" evidence="1">
    <location>
        <begin position="747"/>
        <end position="766"/>
    </location>
</feature>
<evidence type="ECO:0000259" key="2">
    <source>
        <dbReference type="Pfam" id="PF13632"/>
    </source>
</evidence>
<accession>A0A6G1HUE7</accession>
<evidence type="ECO:0000313" key="5">
    <source>
        <dbReference type="Proteomes" id="UP000799640"/>
    </source>
</evidence>
<dbReference type="SUPFAM" id="SSF53448">
    <property type="entry name" value="Nucleotide-diphospho-sugar transferases"/>
    <property type="match status" value="1"/>
</dbReference>
<reference evidence="4" key="1">
    <citation type="journal article" date="2020" name="Stud. Mycol.">
        <title>101 Dothideomycetes genomes: a test case for predicting lifestyles and emergence of pathogens.</title>
        <authorList>
            <person name="Haridas S."/>
            <person name="Albert R."/>
            <person name="Binder M."/>
            <person name="Bloem J."/>
            <person name="Labutti K."/>
            <person name="Salamov A."/>
            <person name="Andreopoulos B."/>
            <person name="Baker S."/>
            <person name="Barry K."/>
            <person name="Bills G."/>
            <person name="Bluhm B."/>
            <person name="Cannon C."/>
            <person name="Castanera R."/>
            <person name="Culley D."/>
            <person name="Daum C."/>
            <person name="Ezra D."/>
            <person name="Gonzalez J."/>
            <person name="Henrissat B."/>
            <person name="Kuo A."/>
            <person name="Liang C."/>
            <person name="Lipzen A."/>
            <person name="Lutzoni F."/>
            <person name="Magnuson J."/>
            <person name="Mondo S."/>
            <person name="Nolan M."/>
            <person name="Ohm R."/>
            <person name="Pangilinan J."/>
            <person name="Park H.-J."/>
            <person name="Ramirez L."/>
            <person name="Alfaro M."/>
            <person name="Sun H."/>
            <person name="Tritt A."/>
            <person name="Yoshinaga Y."/>
            <person name="Zwiers L.-H."/>
            <person name="Turgeon B."/>
            <person name="Goodwin S."/>
            <person name="Spatafora J."/>
            <person name="Crous P."/>
            <person name="Grigoriev I."/>
        </authorList>
    </citation>
    <scope>NUCLEOTIDE SEQUENCE</scope>
    <source>
        <strain evidence="4">CBS 262.69</strain>
    </source>
</reference>
<protein>
    <submittedName>
        <fullName evidence="4">Uncharacterized protein</fullName>
    </submittedName>
</protein>
<keyword evidence="1" id="KW-0812">Transmembrane</keyword>
<feature type="transmembrane region" description="Helical" evidence="1">
    <location>
        <begin position="620"/>
        <end position="640"/>
    </location>
</feature>
<evidence type="ECO:0000259" key="3">
    <source>
        <dbReference type="Pfam" id="PF25550"/>
    </source>
</evidence>
<feature type="transmembrane region" description="Helical" evidence="1">
    <location>
        <begin position="692"/>
        <end position="717"/>
    </location>
</feature>
<feature type="transmembrane region" description="Helical" evidence="1">
    <location>
        <begin position="652"/>
        <end position="672"/>
    </location>
</feature>
<evidence type="ECO:0000313" key="4">
    <source>
        <dbReference type="EMBL" id="KAF2399449.1"/>
    </source>
</evidence>
<keyword evidence="1" id="KW-0472">Membrane</keyword>
<dbReference type="InterPro" id="IPR001173">
    <property type="entry name" value="Glyco_trans_2-like"/>
</dbReference>
<dbReference type="InterPro" id="IPR029044">
    <property type="entry name" value="Nucleotide-diphossugar_trans"/>
</dbReference>
<evidence type="ECO:0000256" key="1">
    <source>
        <dbReference type="SAM" id="Phobius"/>
    </source>
</evidence>
<dbReference type="Pfam" id="PF13632">
    <property type="entry name" value="Glyco_trans_2_3"/>
    <property type="match status" value="1"/>
</dbReference>
<dbReference type="PANTHER" id="PTHR35408:SF3">
    <property type="entry name" value="GLYCOSYLTRANSFERASE 2-LIKE DOMAIN-CONTAINING PROTEIN"/>
    <property type="match status" value="1"/>
</dbReference>
<dbReference type="Pfam" id="PF25550">
    <property type="entry name" value="DUF7928"/>
    <property type="match status" value="1"/>
</dbReference>
<organism evidence="4 5">
    <name type="scientific">Trichodelitschia bisporula</name>
    <dbReference type="NCBI Taxonomy" id="703511"/>
    <lineage>
        <taxon>Eukaryota</taxon>
        <taxon>Fungi</taxon>
        <taxon>Dikarya</taxon>
        <taxon>Ascomycota</taxon>
        <taxon>Pezizomycotina</taxon>
        <taxon>Dothideomycetes</taxon>
        <taxon>Dothideomycetes incertae sedis</taxon>
        <taxon>Phaeotrichales</taxon>
        <taxon>Phaeotrichaceae</taxon>
        <taxon>Trichodelitschia</taxon>
    </lineage>
</organism>
<dbReference type="EMBL" id="ML996697">
    <property type="protein sequence ID" value="KAF2399449.1"/>
    <property type="molecule type" value="Genomic_DNA"/>
</dbReference>
<feature type="transmembrane region" description="Helical" evidence="1">
    <location>
        <begin position="171"/>
        <end position="189"/>
    </location>
</feature>
<name>A0A6G1HUE7_9PEZI</name>
<sequence length="804" mass="91267">MAAWLSTQQEEKMWTEGGPEEGVVLKRAKDRFVCAPAHLADVEQGLYQAVKELNVQVAMTVNTAVIKLLLQFKSESSIEVRPGLSVQVLPDITYLPRCQKHQFAAFIADWDRLVVWDDNPRTILDRISGIEAALVDMVWSSGVKTLGDVGKNGDNSSGCDIEAGKEQVRKLVFFQSFSTAATLMLAMAAQGSGWRELALQSAVDHTYLRLLLLLVAFPQFWVSLFFFQALVGNLAQCAGPIGQVHKNSKYYSAIPPRRLSRAHGQLPCITIQCPVYKEGLKTVLEPTILSIKQAISTYEMQGGTAHLFINDDGMRVISDEDAQMRRDYYEEHNIGWVARPPHNPDGKDGGMTFTRRGRFKKASNMNFALWVSQRIEDKLLAVQRSETWSQNDEIEAYKRAMEEVKDEEATVMAAGDIRIGDYILLLDADTRLPADCLLDAVSEMEQSPEVAILQYTSGVMNVTDTFFERGITYFTKLIFTQIRFAVANGDVAPFIGHNAVLRWRALQEVAYDCQLDKREKYWSEETVSEDFDMALRLQTDGYITRLAAYAGEGFKEGVSLTVYDELNRWEKYAFGCSELVFHPLSRWPFRGPFTKLFWGFITSGIPLHSKFTITAYIGTYYAIGSAWILSLMNYFVTGWFNGHIDHFYLDSFRTYFSIIIVFSALGNIALSALRYRTGERPLLDSLVENFKWVPLLALFLGGVSLHVSQAILGHLFGVNMTWGATMKEEEHITFFEEIPRVLKRFKMTFTFCIFLTAMMIFMAFWAPEFWQIRLFIAVFPLGIVVLGHMMLPIVLNPNLMLFTW</sequence>
<dbReference type="Gene3D" id="3.90.550.10">
    <property type="entry name" value="Spore Coat Polysaccharide Biosynthesis Protein SpsA, Chain A"/>
    <property type="match status" value="1"/>
</dbReference>
<dbReference type="InterPro" id="IPR057688">
    <property type="entry name" value="DUF7928"/>
</dbReference>
<gene>
    <name evidence="4" type="ORF">EJ06DRAFT_538329</name>
</gene>
<keyword evidence="1" id="KW-1133">Transmembrane helix</keyword>
<proteinExistence type="predicted"/>
<feature type="transmembrane region" description="Helical" evidence="1">
    <location>
        <begin position="772"/>
        <end position="795"/>
    </location>
</feature>
<dbReference type="AlphaFoldDB" id="A0A6G1HUE7"/>
<dbReference type="Proteomes" id="UP000799640">
    <property type="component" value="Unassembled WGS sequence"/>
</dbReference>
<feature type="domain" description="DUF7928" evidence="3">
    <location>
        <begin position="1"/>
        <end position="143"/>
    </location>
</feature>
<keyword evidence="5" id="KW-1185">Reference proteome</keyword>
<feature type="domain" description="Glycosyltransferase 2-like" evidence="2">
    <location>
        <begin position="422"/>
        <end position="632"/>
    </location>
</feature>
<dbReference type="OrthoDB" id="38531at2759"/>
<feature type="transmembrane region" description="Helical" evidence="1">
    <location>
        <begin position="210"/>
        <end position="231"/>
    </location>
</feature>
<dbReference type="PANTHER" id="PTHR35408">
    <property type="entry name" value="CHROMOSOME 15, WHOLE GENOME SHOTGUN SEQUENCE"/>
    <property type="match status" value="1"/>
</dbReference>